<evidence type="ECO:0000313" key="4">
    <source>
        <dbReference type="Proteomes" id="UP000030765"/>
    </source>
</evidence>
<keyword evidence="1" id="KW-1133">Transmembrane helix</keyword>
<sequence length="187" mass="21199">MNRLKRLDLGGNYFKQIDFSTIPSSLTVLLLEDNEFKNFDFPSNRFPLLTELNVEHNLLKNVDISAILAMAPKLKFFAVGHNPIKRAQLVTILNELDRRNVAYYNTEVPDDSECLADERKFRGVCIPESSFPLEAGDWVEIVLLVGLLIVVLVGIVFGGVKLWKKFHPSWEAAKLSIKQNIISKTVL</sequence>
<dbReference type="OrthoDB" id="676979at2759"/>
<proteinExistence type="predicted"/>
<evidence type="ECO:0000313" key="2">
    <source>
        <dbReference type="EMBL" id="KFB42172.1"/>
    </source>
</evidence>
<dbReference type="VEuPathDB" id="VectorBase:ASIS000341"/>
<feature type="transmembrane region" description="Helical" evidence="1">
    <location>
        <begin position="138"/>
        <end position="160"/>
    </location>
</feature>
<dbReference type="Proteomes" id="UP000030765">
    <property type="component" value="Unassembled WGS sequence"/>
</dbReference>
<keyword evidence="4" id="KW-1185">Reference proteome</keyword>
<keyword evidence="1" id="KW-0812">Transmembrane</keyword>
<evidence type="ECO:0000313" key="3">
    <source>
        <dbReference type="EnsemblMetazoa" id="ASIC009839-PA"/>
    </source>
</evidence>
<dbReference type="EMBL" id="ATLV01017409">
    <property type="status" value="NOT_ANNOTATED_CDS"/>
    <property type="molecule type" value="Genomic_DNA"/>
</dbReference>
<protein>
    <submittedName>
        <fullName evidence="2">AGAP004017-PA-like protein</fullName>
    </submittedName>
</protein>
<evidence type="ECO:0000256" key="1">
    <source>
        <dbReference type="SAM" id="Phobius"/>
    </source>
</evidence>
<dbReference type="Gene3D" id="3.80.10.10">
    <property type="entry name" value="Ribonuclease Inhibitor"/>
    <property type="match status" value="1"/>
</dbReference>
<reference evidence="2 4" key="1">
    <citation type="journal article" date="2014" name="BMC Genomics">
        <title>Genome sequence of Anopheles sinensis provides insight into genetics basis of mosquito competence for malaria parasites.</title>
        <authorList>
            <person name="Zhou D."/>
            <person name="Zhang D."/>
            <person name="Ding G."/>
            <person name="Shi L."/>
            <person name="Hou Q."/>
            <person name="Ye Y."/>
            <person name="Xu Y."/>
            <person name="Zhou H."/>
            <person name="Xiong C."/>
            <person name="Li S."/>
            <person name="Yu J."/>
            <person name="Hong S."/>
            <person name="Yu X."/>
            <person name="Zou P."/>
            <person name="Chen C."/>
            <person name="Chang X."/>
            <person name="Wang W."/>
            <person name="Lv Y."/>
            <person name="Sun Y."/>
            <person name="Ma L."/>
            <person name="Shen B."/>
            <person name="Zhu C."/>
        </authorList>
    </citation>
    <scope>NUCLEOTIDE SEQUENCE [LARGE SCALE GENOMIC DNA]</scope>
</reference>
<gene>
    <name evidence="2" type="ORF">ZHAS_00009839</name>
</gene>
<keyword evidence="1" id="KW-0472">Membrane</keyword>
<name>A0A084VW28_ANOSI</name>
<dbReference type="EMBL" id="KE525167">
    <property type="protein sequence ID" value="KFB42172.1"/>
    <property type="molecule type" value="Genomic_DNA"/>
</dbReference>
<dbReference type="STRING" id="74873.A0A084VW28"/>
<dbReference type="VEuPathDB" id="VectorBase:ASIC009839"/>
<dbReference type="AlphaFoldDB" id="A0A084VW28"/>
<dbReference type="SUPFAM" id="SSF52075">
    <property type="entry name" value="Outer arm dynein light chain 1"/>
    <property type="match status" value="1"/>
</dbReference>
<accession>A0A084VW28</accession>
<reference evidence="3" key="2">
    <citation type="submission" date="2020-05" db="UniProtKB">
        <authorList>
            <consortium name="EnsemblMetazoa"/>
        </authorList>
    </citation>
    <scope>IDENTIFICATION</scope>
</reference>
<organism evidence="2">
    <name type="scientific">Anopheles sinensis</name>
    <name type="common">Mosquito</name>
    <dbReference type="NCBI Taxonomy" id="74873"/>
    <lineage>
        <taxon>Eukaryota</taxon>
        <taxon>Metazoa</taxon>
        <taxon>Ecdysozoa</taxon>
        <taxon>Arthropoda</taxon>
        <taxon>Hexapoda</taxon>
        <taxon>Insecta</taxon>
        <taxon>Pterygota</taxon>
        <taxon>Neoptera</taxon>
        <taxon>Endopterygota</taxon>
        <taxon>Diptera</taxon>
        <taxon>Nematocera</taxon>
        <taxon>Culicoidea</taxon>
        <taxon>Culicidae</taxon>
        <taxon>Anophelinae</taxon>
        <taxon>Anopheles</taxon>
    </lineage>
</organism>
<dbReference type="EnsemblMetazoa" id="ASIC009839-RA">
    <property type="protein sequence ID" value="ASIC009839-PA"/>
    <property type="gene ID" value="ASIC009839"/>
</dbReference>
<dbReference type="InterPro" id="IPR032675">
    <property type="entry name" value="LRR_dom_sf"/>
</dbReference>